<evidence type="ECO:0000259" key="1">
    <source>
        <dbReference type="Pfam" id="PF03435"/>
    </source>
</evidence>
<proteinExistence type="predicted"/>
<accession>E1U3L8</accession>
<dbReference type="PANTHER" id="PTHR43796">
    <property type="entry name" value="CARBOXYNORSPERMIDINE SYNTHASE"/>
    <property type="match status" value="1"/>
</dbReference>
<reference evidence="2" key="1">
    <citation type="submission" date="2008-09" db="EMBL/GenBank/DDBJ databases">
        <title>High diversity of cyanobacterial nonribosomal peptide synthetase genes in isolates from geothermal sites and hot springs of Costa Rica.</title>
        <authorList>
            <person name="Hess W.R."/>
            <person name="Scholz I.D."/>
        </authorList>
    </citation>
    <scope>NUCLEOTIDE SEQUENCE</scope>
    <source>
        <strain evidence="2">MV11</strain>
    </source>
</reference>
<dbReference type="Gene3D" id="3.40.50.720">
    <property type="entry name" value="NAD(P)-binding Rossmann-like Domain"/>
    <property type="match status" value="1"/>
</dbReference>
<protein>
    <recommendedName>
        <fullName evidence="1">Saccharopine dehydrogenase NADP binding domain-containing protein</fullName>
    </recommendedName>
</protein>
<dbReference type="Pfam" id="PF03435">
    <property type="entry name" value="Sacchrp_dh_NADP"/>
    <property type="match status" value="1"/>
</dbReference>
<organism evidence="2">
    <name type="scientific">Fischerella sp. MV11</name>
    <dbReference type="NCBI Taxonomy" id="397321"/>
    <lineage>
        <taxon>Bacteria</taxon>
        <taxon>Bacillati</taxon>
        <taxon>Cyanobacteriota</taxon>
        <taxon>Cyanophyceae</taxon>
        <taxon>Nostocales</taxon>
        <taxon>Hapalosiphonaceae</taxon>
        <taxon>Fischerella</taxon>
    </lineage>
</organism>
<name>E1U3L8_9CYAN</name>
<sequence length="373" mass="42212">MSLQNYKKILVVGGTGVAGKFIVNDILKYIPNVQIDIGSRNINTSFRKAYEKIGKVKIDINDSQAAIKIIKNYDLVIFALGPFGLFGNRPHKICCEAGVDCIDINDEIDVTMNIFALDEFARAKGVKILTGMGLCPGLTTLLLLLVLKTSTQGEKILHLRLFLNRTKEIGLASVQTALNFYRQNIHIISNGSFCCIENNYNDELKRDFLFPNFDNYVPIIYGSSSEAFTLKNNHYIDINEVIFFDFGICFQGLRKEDIVKIKQFKFFRNNQIKHHALKLITQINKIFNISGKNTQSIALAECVCNDQTTRAYVTGMNSYQMTASFASIITELLLKGEIFQTTGVHSLESSEVDKEIFYKMLKTRDIKILFETL</sequence>
<dbReference type="PANTHER" id="PTHR43796:SF2">
    <property type="entry name" value="CARBOXYNORSPERMIDINE SYNTHASE"/>
    <property type="match status" value="1"/>
</dbReference>
<evidence type="ECO:0000313" key="2">
    <source>
        <dbReference type="EMBL" id="ACN96025.1"/>
    </source>
</evidence>
<dbReference type="EMBL" id="FJ211387">
    <property type="protein sequence ID" value="ACN96025.1"/>
    <property type="molecule type" value="Genomic_DNA"/>
</dbReference>
<dbReference type="InterPro" id="IPR036291">
    <property type="entry name" value="NAD(P)-bd_dom_sf"/>
</dbReference>
<feature type="domain" description="Saccharopine dehydrogenase NADP binding" evidence="1">
    <location>
        <begin position="9"/>
        <end position="127"/>
    </location>
</feature>
<dbReference type="InterPro" id="IPR005097">
    <property type="entry name" value="Sacchrp_dh_NADP-bd"/>
</dbReference>
<dbReference type="SUPFAM" id="SSF51735">
    <property type="entry name" value="NAD(P)-binding Rossmann-fold domains"/>
    <property type="match status" value="1"/>
</dbReference>
<dbReference type="AlphaFoldDB" id="E1U3L8"/>